<comment type="similarity">
    <text evidence="1">Belongs to the non-flavoprotein flavin reductase family.</text>
</comment>
<accession>A0A228HUL6</accession>
<dbReference type="InterPro" id="IPR050268">
    <property type="entry name" value="NADH-dep_flavin_reductase"/>
</dbReference>
<dbReference type="PANTHER" id="PTHR30466:SF11">
    <property type="entry name" value="FLAVIN-DEPENDENT MONOOXYGENASE, REDUCTASE SUBUNIT HSAB"/>
    <property type="match status" value="1"/>
</dbReference>
<dbReference type="GO" id="GO:0042602">
    <property type="term" value="F:riboflavin reductase (NADPH) activity"/>
    <property type="evidence" value="ECO:0007669"/>
    <property type="project" value="TreeGrafter"/>
</dbReference>
<organism evidence="4 5">
    <name type="scientific">Burkholderia aenigmatica</name>
    <dbReference type="NCBI Taxonomy" id="2015348"/>
    <lineage>
        <taxon>Bacteria</taxon>
        <taxon>Pseudomonadati</taxon>
        <taxon>Pseudomonadota</taxon>
        <taxon>Betaproteobacteria</taxon>
        <taxon>Burkholderiales</taxon>
        <taxon>Burkholderiaceae</taxon>
        <taxon>Burkholderia</taxon>
        <taxon>Burkholderia cepacia complex</taxon>
    </lineage>
</organism>
<dbReference type="GO" id="GO:0010181">
    <property type="term" value="F:FMN binding"/>
    <property type="evidence" value="ECO:0007669"/>
    <property type="project" value="InterPro"/>
</dbReference>
<gene>
    <name evidence="4" type="ORF">CFB84_38360</name>
</gene>
<evidence type="ECO:0000313" key="4">
    <source>
        <dbReference type="EMBL" id="OXI33595.1"/>
    </source>
</evidence>
<dbReference type="InterPro" id="IPR012349">
    <property type="entry name" value="Split_barrel_FMN-bd"/>
</dbReference>
<dbReference type="InterPro" id="IPR002563">
    <property type="entry name" value="Flavin_Rdtase-like_dom"/>
</dbReference>
<reference evidence="4 5" key="2">
    <citation type="submission" date="2017-08" db="EMBL/GenBank/DDBJ databases">
        <title>WGS of novel Burkholderia cepaca complex species.</title>
        <authorList>
            <person name="Lipuma J."/>
            <person name="Spilker T."/>
        </authorList>
    </citation>
    <scope>NUCLEOTIDE SEQUENCE [LARGE SCALE GENOMIC DNA]</scope>
    <source>
        <strain evidence="4 5">AU17325</strain>
    </source>
</reference>
<keyword evidence="4" id="KW-0503">Monooxygenase</keyword>
<dbReference type="EMBL" id="NKFA01000032">
    <property type="protein sequence ID" value="OXI33595.1"/>
    <property type="molecule type" value="Genomic_DNA"/>
</dbReference>
<dbReference type="Proteomes" id="UP000214600">
    <property type="component" value="Unassembled WGS sequence"/>
</dbReference>
<dbReference type="Pfam" id="PF01613">
    <property type="entry name" value="Flavin_Reduct"/>
    <property type="match status" value="1"/>
</dbReference>
<dbReference type="Gene3D" id="2.30.110.10">
    <property type="entry name" value="Electron Transport, Fmn-binding Protein, Chain A"/>
    <property type="match status" value="1"/>
</dbReference>
<dbReference type="SMART" id="SM00903">
    <property type="entry name" value="Flavin_Reduct"/>
    <property type="match status" value="1"/>
</dbReference>
<comment type="caution">
    <text evidence="4">The sequence shown here is derived from an EMBL/GenBank/DDBJ whole genome shotgun (WGS) entry which is preliminary data.</text>
</comment>
<proteinExistence type="inferred from homology"/>
<evidence type="ECO:0000256" key="1">
    <source>
        <dbReference type="ARBA" id="ARBA00008898"/>
    </source>
</evidence>
<evidence type="ECO:0000256" key="2">
    <source>
        <dbReference type="ARBA" id="ARBA00023002"/>
    </source>
</evidence>
<dbReference type="GO" id="GO:0004497">
    <property type="term" value="F:monooxygenase activity"/>
    <property type="evidence" value="ECO:0007669"/>
    <property type="project" value="UniProtKB-KW"/>
</dbReference>
<name>A0A228HUL6_9BURK</name>
<reference evidence="5" key="1">
    <citation type="submission" date="2017-06" db="EMBL/GenBank/DDBJ databases">
        <authorList>
            <person name="LiPuma J."/>
            <person name="Spilker T."/>
        </authorList>
    </citation>
    <scope>NUCLEOTIDE SEQUENCE [LARGE SCALE GENOMIC DNA]</scope>
    <source>
        <strain evidence="5">AU17325</strain>
    </source>
</reference>
<sequence length="180" mass="19988">MRHDHDIVAHAWRHHHEIPQAPGDFRRALGCFATGVTVVTTVDDDGRRIGLTANSFSSVSIDPPLILWSLARRSPNLRAFERCRFFAVNVLAGSQQDICTRFAKPIDDRFSGVDTVDGQGGVPLIAGAVAQFECENEIVHAGGDHAIFVGRVNRFRWHEQAPLVFCMGALRELDTNRQES</sequence>
<dbReference type="OrthoDB" id="9792858at2"/>
<dbReference type="AlphaFoldDB" id="A0A228HUL6"/>
<protein>
    <submittedName>
        <fullName evidence="4">Nitrilotriacetate monooxygenase</fullName>
    </submittedName>
</protein>
<dbReference type="SUPFAM" id="SSF50475">
    <property type="entry name" value="FMN-binding split barrel"/>
    <property type="match status" value="1"/>
</dbReference>
<evidence type="ECO:0000313" key="5">
    <source>
        <dbReference type="Proteomes" id="UP000214600"/>
    </source>
</evidence>
<dbReference type="PANTHER" id="PTHR30466">
    <property type="entry name" value="FLAVIN REDUCTASE"/>
    <property type="match status" value="1"/>
</dbReference>
<keyword evidence="2" id="KW-0560">Oxidoreductase</keyword>
<dbReference type="RefSeq" id="WP_089454206.1">
    <property type="nucleotide sequence ID" value="NZ_NKFA01000032.1"/>
</dbReference>
<feature type="domain" description="Flavin reductase like" evidence="3">
    <location>
        <begin position="29"/>
        <end position="172"/>
    </location>
</feature>
<evidence type="ECO:0000259" key="3">
    <source>
        <dbReference type="SMART" id="SM00903"/>
    </source>
</evidence>